<reference evidence="1" key="1">
    <citation type="submission" date="2021-01" db="EMBL/GenBank/DDBJ databases">
        <authorList>
            <consortium name="Genoscope - CEA"/>
            <person name="William W."/>
        </authorList>
    </citation>
    <scope>NUCLEOTIDE SEQUENCE</scope>
</reference>
<sequence length="76" mass="8552">MTGVMQVNLCITSSRFKILFSSSNNLSLLFCYNCCMSNLLTTDHIYLKARSKISNVTYQSGQIVLSYSINNDPSEE</sequence>
<protein>
    <submittedName>
        <fullName evidence="1">Uncharacterized protein</fullName>
    </submittedName>
</protein>
<dbReference type="Proteomes" id="UP000692954">
    <property type="component" value="Unassembled WGS sequence"/>
</dbReference>
<proteinExistence type="predicted"/>
<keyword evidence="2" id="KW-1185">Reference proteome</keyword>
<name>A0A8S1P0L5_9CILI</name>
<accession>A0A8S1P0L5</accession>
<dbReference type="AlphaFoldDB" id="A0A8S1P0L5"/>
<evidence type="ECO:0000313" key="2">
    <source>
        <dbReference type="Proteomes" id="UP000692954"/>
    </source>
</evidence>
<dbReference type="EMBL" id="CAJJDN010000061">
    <property type="protein sequence ID" value="CAD8093694.1"/>
    <property type="molecule type" value="Genomic_DNA"/>
</dbReference>
<comment type="caution">
    <text evidence="1">The sequence shown here is derived from an EMBL/GenBank/DDBJ whole genome shotgun (WGS) entry which is preliminary data.</text>
</comment>
<evidence type="ECO:0000313" key="1">
    <source>
        <dbReference type="EMBL" id="CAD8093694.1"/>
    </source>
</evidence>
<gene>
    <name evidence="1" type="ORF">PSON_ATCC_30995.1.T0610117</name>
</gene>
<organism evidence="1 2">
    <name type="scientific">Paramecium sonneborni</name>
    <dbReference type="NCBI Taxonomy" id="65129"/>
    <lineage>
        <taxon>Eukaryota</taxon>
        <taxon>Sar</taxon>
        <taxon>Alveolata</taxon>
        <taxon>Ciliophora</taxon>
        <taxon>Intramacronucleata</taxon>
        <taxon>Oligohymenophorea</taxon>
        <taxon>Peniculida</taxon>
        <taxon>Parameciidae</taxon>
        <taxon>Paramecium</taxon>
    </lineage>
</organism>